<evidence type="ECO:0000313" key="2">
    <source>
        <dbReference type="EMBL" id="CAI9923045.1"/>
    </source>
</evidence>
<comment type="caution">
    <text evidence="2">The sequence shown here is derived from an EMBL/GenBank/DDBJ whole genome shotgun (WGS) entry which is preliminary data.</text>
</comment>
<protein>
    <submittedName>
        <fullName evidence="3">Hypothetical_protein</fullName>
    </submittedName>
</protein>
<gene>
    <name evidence="2" type="ORF">HINF_LOCUS10690</name>
    <name evidence="3" type="ORF">HINF_LOCUS65480</name>
</gene>
<feature type="compositionally biased region" description="Basic and acidic residues" evidence="1">
    <location>
        <begin position="204"/>
        <end position="217"/>
    </location>
</feature>
<dbReference type="AlphaFoldDB" id="A0AA86NN41"/>
<evidence type="ECO:0000256" key="1">
    <source>
        <dbReference type="SAM" id="MobiDB-lite"/>
    </source>
</evidence>
<sequence length="233" mass="27329">MGPDPPYKSPLICGFLQQLNQIFFSLDNVQTVSPIQRCLRLRLLALLPHPRGYIWWLILKSIHSIDQVYTKSQYTPYLTQLNSQLRFQEGTTNQFDFYQKFSVNFGYLEEDIPIFTQSEPKLLLSEMLTYSCFHSIIFNHNNKMKILILYIYKPTPYMINQDLIKLYTKISLATVLCIVIIHKIIQTFKNRNENEVEEQSAADKPIKKTDGKNDDHVSQSQSLFSHHTDMEDK</sequence>
<dbReference type="EMBL" id="CATOUU010000276">
    <property type="protein sequence ID" value="CAI9923045.1"/>
    <property type="molecule type" value="Genomic_DNA"/>
</dbReference>
<evidence type="ECO:0000313" key="3">
    <source>
        <dbReference type="EMBL" id="CAL6090800.1"/>
    </source>
</evidence>
<dbReference type="EMBL" id="CAXDID020000431">
    <property type="protein sequence ID" value="CAL6090800.1"/>
    <property type="molecule type" value="Genomic_DNA"/>
</dbReference>
<name>A0AA86NN41_9EUKA</name>
<dbReference type="Proteomes" id="UP001642409">
    <property type="component" value="Unassembled WGS sequence"/>
</dbReference>
<keyword evidence="4" id="KW-1185">Reference proteome</keyword>
<accession>A0AA86NN41</accession>
<feature type="region of interest" description="Disordered" evidence="1">
    <location>
        <begin position="194"/>
        <end position="233"/>
    </location>
</feature>
<proteinExistence type="predicted"/>
<evidence type="ECO:0000313" key="4">
    <source>
        <dbReference type="Proteomes" id="UP001642409"/>
    </source>
</evidence>
<organism evidence="2">
    <name type="scientific">Hexamita inflata</name>
    <dbReference type="NCBI Taxonomy" id="28002"/>
    <lineage>
        <taxon>Eukaryota</taxon>
        <taxon>Metamonada</taxon>
        <taxon>Diplomonadida</taxon>
        <taxon>Hexamitidae</taxon>
        <taxon>Hexamitinae</taxon>
        <taxon>Hexamita</taxon>
    </lineage>
</organism>
<reference evidence="3 4" key="2">
    <citation type="submission" date="2024-07" db="EMBL/GenBank/DDBJ databases">
        <authorList>
            <person name="Akdeniz Z."/>
        </authorList>
    </citation>
    <scope>NUCLEOTIDE SEQUENCE [LARGE SCALE GENOMIC DNA]</scope>
</reference>
<reference evidence="2" key="1">
    <citation type="submission" date="2023-06" db="EMBL/GenBank/DDBJ databases">
        <authorList>
            <person name="Kurt Z."/>
        </authorList>
    </citation>
    <scope>NUCLEOTIDE SEQUENCE</scope>
</reference>